<name>A0A4R2R079_9PSEU</name>
<dbReference type="GO" id="GO:0051470">
    <property type="term" value="P:ectoine transmembrane transport"/>
    <property type="evidence" value="ECO:0007669"/>
    <property type="project" value="InterPro"/>
</dbReference>
<dbReference type="AlphaFoldDB" id="A0A4R2R079"/>
<evidence type="ECO:0000259" key="2">
    <source>
        <dbReference type="SMART" id="SM00062"/>
    </source>
</evidence>
<proteinExistence type="predicted"/>
<sequence length="302" mass="31805">MGSWNRRNFLRTAGGAAIALGAGLGIAGCSRVSLSDEPNGGTLLERLRQSGTVRVGFANEAPYSYIDDNADITGEAAELAKIVFRRLGVPNIQPIPSEFGSLIAGLKVGLFDVVGAGMAILPERCAEVLFTNPEFAAPAAFLVPKGNPKGIQSFGDVANEDGFRLGTLIGAVERDYAISSGVPEGAITELANQPSGLEAVRTGRIDGFALTTISLRDVLSKNPGANLEITKPFTPVVNGQPQYTAGGFAFLPDQQNIVDSFNTELAKMKENGELLEALRPFGFTEAEMTELTANELCRAPAS</sequence>
<dbReference type="CDD" id="cd01002">
    <property type="entry name" value="PBP2_Ehub_like"/>
    <property type="match status" value="1"/>
</dbReference>
<feature type="domain" description="Solute-binding protein family 3/N-terminal" evidence="2">
    <location>
        <begin position="52"/>
        <end position="285"/>
    </location>
</feature>
<accession>A0A4R2R079</accession>
<gene>
    <name evidence="3" type="ORF">EV191_10236</name>
</gene>
<dbReference type="PANTHER" id="PTHR35936:SF17">
    <property type="entry name" value="ARGININE-BINDING EXTRACELLULAR PROTEIN ARTP"/>
    <property type="match status" value="1"/>
</dbReference>
<evidence type="ECO:0000313" key="3">
    <source>
        <dbReference type="EMBL" id="TCP54828.1"/>
    </source>
</evidence>
<dbReference type="Proteomes" id="UP000294911">
    <property type="component" value="Unassembled WGS sequence"/>
</dbReference>
<dbReference type="InterPro" id="IPR006311">
    <property type="entry name" value="TAT_signal"/>
</dbReference>
<dbReference type="GO" id="GO:0033294">
    <property type="term" value="F:ectoine binding"/>
    <property type="evidence" value="ECO:0007669"/>
    <property type="project" value="InterPro"/>
</dbReference>
<dbReference type="InterPro" id="IPR014337">
    <property type="entry name" value="Ectoine_EhuB"/>
</dbReference>
<organism evidence="3 4">
    <name type="scientific">Tamaricihabitans halophyticus</name>
    <dbReference type="NCBI Taxonomy" id="1262583"/>
    <lineage>
        <taxon>Bacteria</taxon>
        <taxon>Bacillati</taxon>
        <taxon>Actinomycetota</taxon>
        <taxon>Actinomycetes</taxon>
        <taxon>Pseudonocardiales</taxon>
        <taxon>Pseudonocardiaceae</taxon>
        <taxon>Tamaricihabitans</taxon>
    </lineage>
</organism>
<dbReference type="NCBIfam" id="TIGR02995">
    <property type="entry name" value="ectoine_ehuB"/>
    <property type="match status" value="1"/>
</dbReference>
<dbReference type="EMBL" id="SLXQ01000002">
    <property type="protein sequence ID" value="TCP54828.1"/>
    <property type="molecule type" value="Genomic_DNA"/>
</dbReference>
<dbReference type="OrthoDB" id="9768183at2"/>
<dbReference type="SMART" id="SM00062">
    <property type="entry name" value="PBPb"/>
    <property type="match status" value="1"/>
</dbReference>
<keyword evidence="4" id="KW-1185">Reference proteome</keyword>
<protein>
    <submittedName>
        <fullName evidence="3">Amino acid ABC transporter substrate-binding protein (PAAT family)</fullName>
    </submittedName>
</protein>
<dbReference type="Gene3D" id="3.40.190.10">
    <property type="entry name" value="Periplasmic binding protein-like II"/>
    <property type="match status" value="2"/>
</dbReference>
<dbReference type="NCBIfam" id="TIGR01409">
    <property type="entry name" value="TAT_signal_seq"/>
    <property type="match status" value="1"/>
</dbReference>
<evidence type="ECO:0000313" key="4">
    <source>
        <dbReference type="Proteomes" id="UP000294911"/>
    </source>
</evidence>
<reference evidence="3 4" key="1">
    <citation type="submission" date="2019-03" db="EMBL/GenBank/DDBJ databases">
        <title>Genomic Encyclopedia of Type Strains, Phase IV (KMG-IV): sequencing the most valuable type-strain genomes for metagenomic binning, comparative biology and taxonomic classification.</title>
        <authorList>
            <person name="Goeker M."/>
        </authorList>
    </citation>
    <scope>NUCLEOTIDE SEQUENCE [LARGE SCALE GENOMIC DNA]</scope>
    <source>
        <strain evidence="3 4">DSM 45765</strain>
    </source>
</reference>
<dbReference type="InterPro" id="IPR001638">
    <property type="entry name" value="Solute-binding_3/MltF_N"/>
</dbReference>
<dbReference type="RefSeq" id="WP_132876240.1">
    <property type="nucleotide sequence ID" value="NZ_SLXQ01000002.1"/>
</dbReference>
<evidence type="ECO:0000256" key="1">
    <source>
        <dbReference type="ARBA" id="ARBA00022729"/>
    </source>
</evidence>
<dbReference type="Pfam" id="PF00497">
    <property type="entry name" value="SBP_bac_3"/>
    <property type="match status" value="1"/>
</dbReference>
<comment type="caution">
    <text evidence="3">The sequence shown here is derived from an EMBL/GenBank/DDBJ whole genome shotgun (WGS) entry which is preliminary data.</text>
</comment>
<dbReference type="InterPro" id="IPR019546">
    <property type="entry name" value="TAT_signal_bac_arc"/>
</dbReference>
<dbReference type="SUPFAM" id="SSF53850">
    <property type="entry name" value="Periplasmic binding protein-like II"/>
    <property type="match status" value="1"/>
</dbReference>
<dbReference type="PROSITE" id="PS51257">
    <property type="entry name" value="PROKAR_LIPOPROTEIN"/>
    <property type="match status" value="1"/>
</dbReference>
<dbReference type="PROSITE" id="PS51318">
    <property type="entry name" value="TAT"/>
    <property type="match status" value="1"/>
</dbReference>
<dbReference type="PANTHER" id="PTHR35936">
    <property type="entry name" value="MEMBRANE-BOUND LYTIC MUREIN TRANSGLYCOSYLASE F"/>
    <property type="match status" value="1"/>
</dbReference>
<keyword evidence="1" id="KW-0732">Signal</keyword>